<dbReference type="PANTHER" id="PTHR46791:SF5">
    <property type="entry name" value="CLR5 DOMAIN-CONTAINING PROTEIN-RELATED"/>
    <property type="match status" value="1"/>
</dbReference>
<dbReference type="STRING" id="50429.A0A2B4SS55"/>
<gene>
    <name evidence="2" type="ORF">AWC38_SpisGene3191</name>
</gene>
<dbReference type="OrthoDB" id="2686689at2759"/>
<keyword evidence="3" id="KW-1185">Reference proteome</keyword>
<dbReference type="AlphaFoldDB" id="A0A2B4SS55"/>
<dbReference type="Proteomes" id="UP000225706">
    <property type="component" value="Unassembled WGS sequence"/>
</dbReference>
<dbReference type="InterPro" id="IPR058913">
    <property type="entry name" value="Integrase_dom_put"/>
</dbReference>
<organism evidence="2 3">
    <name type="scientific">Stylophora pistillata</name>
    <name type="common">Smooth cauliflower coral</name>
    <dbReference type="NCBI Taxonomy" id="50429"/>
    <lineage>
        <taxon>Eukaryota</taxon>
        <taxon>Metazoa</taxon>
        <taxon>Cnidaria</taxon>
        <taxon>Anthozoa</taxon>
        <taxon>Hexacorallia</taxon>
        <taxon>Scleractinia</taxon>
        <taxon>Astrocoeniina</taxon>
        <taxon>Pocilloporidae</taxon>
        <taxon>Stylophora</taxon>
    </lineage>
</organism>
<feature type="domain" description="Integrase core" evidence="1">
    <location>
        <begin position="46"/>
        <end position="207"/>
    </location>
</feature>
<reference evidence="3" key="1">
    <citation type="journal article" date="2017" name="bioRxiv">
        <title>Comparative analysis of the genomes of Stylophora pistillata and Acropora digitifera provides evidence for extensive differences between species of corals.</title>
        <authorList>
            <person name="Voolstra C.R."/>
            <person name="Li Y."/>
            <person name="Liew Y.J."/>
            <person name="Baumgarten S."/>
            <person name="Zoccola D."/>
            <person name="Flot J.-F."/>
            <person name="Tambutte S."/>
            <person name="Allemand D."/>
            <person name="Aranda M."/>
        </authorList>
    </citation>
    <scope>NUCLEOTIDE SEQUENCE [LARGE SCALE GENOMIC DNA]</scope>
</reference>
<evidence type="ECO:0000313" key="2">
    <source>
        <dbReference type="EMBL" id="PFX31949.1"/>
    </source>
</evidence>
<dbReference type="SUPFAM" id="SSF53098">
    <property type="entry name" value="Ribonuclease H-like"/>
    <property type="match status" value="1"/>
</dbReference>
<sequence length="214" mass="24091">MIIINSTFMSTLIIHKRLGPNGPFGLVRYRTLKEKAVLSSESPPSGNHKLVRWKLVIHGGVDGFSRIPVYLRCSGNNQASTVLELFNEAVAEYGLPSRVRSDKGGENTEVSLFMLSNPQRGPGRGSMITGKSVHNQQIERLWRDVYYQVTFLYYNFFYHMEGCHVLDPDNGVHMFCLHDVFIPHINRDLAGFVAAWNRHGVTSAGNQHHCSSGF</sequence>
<accession>A0A2B4SS55</accession>
<dbReference type="Gene3D" id="3.30.420.10">
    <property type="entry name" value="Ribonuclease H-like superfamily/Ribonuclease H"/>
    <property type="match status" value="1"/>
</dbReference>
<evidence type="ECO:0000259" key="1">
    <source>
        <dbReference type="Pfam" id="PF24764"/>
    </source>
</evidence>
<dbReference type="PANTHER" id="PTHR46791">
    <property type="entry name" value="EXPRESSED PROTEIN"/>
    <property type="match status" value="1"/>
</dbReference>
<comment type="caution">
    <text evidence="2">The sequence shown here is derived from an EMBL/GenBank/DDBJ whole genome shotgun (WGS) entry which is preliminary data.</text>
</comment>
<dbReference type="GO" id="GO:0003676">
    <property type="term" value="F:nucleic acid binding"/>
    <property type="evidence" value="ECO:0007669"/>
    <property type="project" value="InterPro"/>
</dbReference>
<dbReference type="InterPro" id="IPR036397">
    <property type="entry name" value="RNaseH_sf"/>
</dbReference>
<dbReference type="InterPro" id="IPR012337">
    <property type="entry name" value="RNaseH-like_sf"/>
</dbReference>
<protein>
    <recommendedName>
        <fullName evidence="1">Integrase core domain-containing protein</fullName>
    </recommendedName>
</protein>
<proteinExistence type="predicted"/>
<name>A0A2B4SS55_STYPI</name>
<dbReference type="Pfam" id="PF24764">
    <property type="entry name" value="rva_4"/>
    <property type="match status" value="1"/>
</dbReference>
<evidence type="ECO:0000313" key="3">
    <source>
        <dbReference type="Proteomes" id="UP000225706"/>
    </source>
</evidence>
<dbReference type="EMBL" id="LSMT01000029">
    <property type="protein sequence ID" value="PFX31949.1"/>
    <property type="molecule type" value="Genomic_DNA"/>
</dbReference>